<protein>
    <submittedName>
        <fullName evidence="1">Uncharacterized protein</fullName>
    </submittedName>
</protein>
<comment type="caution">
    <text evidence="1">The sequence shown here is derived from an EMBL/GenBank/DDBJ whole genome shotgun (WGS) entry which is preliminary data.</text>
</comment>
<evidence type="ECO:0000313" key="2">
    <source>
        <dbReference type="Proteomes" id="UP000612855"/>
    </source>
</evidence>
<dbReference type="EMBL" id="BMFJ01000001">
    <property type="protein sequence ID" value="GGE29931.1"/>
    <property type="molecule type" value="Genomic_DNA"/>
</dbReference>
<organism evidence="1 2">
    <name type="scientific">Primorskyibacter flagellatus</name>
    <dbReference type="NCBI Taxonomy" id="1387277"/>
    <lineage>
        <taxon>Bacteria</taxon>
        <taxon>Pseudomonadati</taxon>
        <taxon>Pseudomonadota</taxon>
        <taxon>Alphaproteobacteria</taxon>
        <taxon>Rhodobacterales</taxon>
        <taxon>Roseobacteraceae</taxon>
        <taxon>Primorskyibacter</taxon>
    </lineage>
</organism>
<sequence length="192" mass="21828">MLGIMNAALLAQGQLEIVAENDGSMEYRTLFRNWPGIVESELEDGAYYFTRVEQNLVTRAPGKFGYDDAYLTPSAAIHVRRCWLRNSQGHDINVDWIQDGTHVHLNNPDGCWIEYVEVGAQNLWSANFCMGVQKRCEAIIARAVREEYREAEGLDQAAEVYFQRARTNSSKARSAQPFYRKGPIASARHRRG</sequence>
<dbReference type="Proteomes" id="UP000612855">
    <property type="component" value="Unassembled WGS sequence"/>
</dbReference>
<dbReference type="AlphaFoldDB" id="A0A917A5X6"/>
<accession>A0A917A5X6</accession>
<evidence type="ECO:0000313" key="1">
    <source>
        <dbReference type="EMBL" id="GGE29931.1"/>
    </source>
</evidence>
<proteinExistence type="predicted"/>
<gene>
    <name evidence="1" type="ORF">GCM10011360_17480</name>
</gene>
<name>A0A917A5X6_9RHOB</name>
<reference evidence="2" key="1">
    <citation type="journal article" date="2019" name="Int. J. Syst. Evol. Microbiol.">
        <title>The Global Catalogue of Microorganisms (GCM) 10K type strain sequencing project: providing services to taxonomists for standard genome sequencing and annotation.</title>
        <authorList>
            <consortium name="The Broad Institute Genomics Platform"/>
            <consortium name="The Broad Institute Genome Sequencing Center for Infectious Disease"/>
            <person name="Wu L."/>
            <person name="Ma J."/>
        </authorList>
    </citation>
    <scope>NUCLEOTIDE SEQUENCE [LARGE SCALE GENOMIC DNA]</scope>
    <source>
        <strain evidence="2">CGMCC 1.12664</strain>
    </source>
</reference>
<keyword evidence="2" id="KW-1185">Reference proteome</keyword>